<reference evidence="4" key="1">
    <citation type="submission" date="2020-12" db="UniProtKB">
        <authorList>
            <consortium name="WormBaseParasite"/>
        </authorList>
    </citation>
    <scope>IDENTIFICATION</scope>
    <source>
        <strain evidence="4">MHco3</strain>
    </source>
</reference>
<evidence type="ECO:0000313" key="3">
    <source>
        <dbReference type="Proteomes" id="UP000025227"/>
    </source>
</evidence>
<dbReference type="InterPro" id="IPR058912">
    <property type="entry name" value="HTH_animal"/>
</dbReference>
<organism evidence="3 4">
    <name type="scientific">Haemonchus contortus</name>
    <name type="common">Barber pole worm</name>
    <dbReference type="NCBI Taxonomy" id="6289"/>
    <lineage>
        <taxon>Eukaryota</taxon>
        <taxon>Metazoa</taxon>
        <taxon>Ecdysozoa</taxon>
        <taxon>Nematoda</taxon>
        <taxon>Chromadorea</taxon>
        <taxon>Rhabditida</taxon>
        <taxon>Rhabditina</taxon>
        <taxon>Rhabditomorpha</taxon>
        <taxon>Strongyloidea</taxon>
        <taxon>Trichostrongylidae</taxon>
        <taxon>Haemonchus</taxon>
    </lineage>
</organism>
<dbReference type="PANTHER" id="PTHR21301">
    <property type="entry name" value="REVERSE TRANSCRIPTASE"/>
    <property type="match status" value="1"/>
</dbReference>
<evidence type="ECO:0000313" key="4">
    <source>
        <dbReference type="WBParaSite" id="HCON_00150020-00001"/>
    </source>
</evidence>
<name>A0A7I4YWE4_HAECO</name>
<protein>
    <submittedName>
        <fullName evidence="4">Reverse transcriptase domain-containing protein</fullName>
    </submittedName>
</protein>
<dbReference type="PROSITE" id="PS50164">
    <property type="entry name" value="GIY_YIG"/>
    <property type="match status" value="1"/>
</dbReference>
<feature type="domain" description="GIY-YIG" evidence="1">
    <location>
        <begin position="793"/>
        <end position="883"/>
    </location>
</feature>
<dbReference type="WBParaSite" id="HCON_00150020-00001">
    <property type="protein sequence ID" value="HCON_00150020-00001"/>
    <property type="gene ID" value="HCON_00150020"/>
</dbReference>
<evidence type="ECO:0000259" key="2">
    <source>
        <dbReference type="PROSITE" id="PS50878"/>
    </source>
</evidence>
<dbReference type="InterPro" id="IPR000477">
    <property type="entry name" value="RT_dom"/>
</dbReference>
<dbReference type="Pfam" id="PF26215">
    <property type="entry name" value="HTH_animal"/>
    <property type="match status" value="1"/>
</dbReference>
<evidence type="ECO:0000259" key="1">
    <source>
        <dbReference type="PROSITE" id="PS50164"/>
    </source>
</evidence>
<dbReference type="OMA" id="LHAMSAH"/>
<accession>A0A7I4YWE4</accession>
<dbReference type="AlphaFoldDB" id="A0A7I4YWE4"/>
<proteinExistence type="predicted"/>
<dbReference type="SUPFAM" id="SSF56672">
    <property type="entry name" value="DNA/RNA polymerases"/>
    <property type="match status" value="1"/>
</dbReference>
<dbReference type="Pfam" id="PF00078">
    <property type="entry name" value="RVT_1"/>
    <property type="match status" value="1"/>
</dbReference>
<dbReference type="Proteomes" id="UP000025227">
    <property type="component" value="Unplaced"/>
</dbReference>
<dbReference type="InterPro" id="IPR043502">
    <property type="entry name" value="DNA/RNA_pol_sf"/>
</dbReference>
<sequence>MNAVRREPRRNGAESAQSMLTPIPFPRVLEVFERHTRERFANLTNAQWEGLREIRRRVADGEIRLSVSDKGGEFVVLPRSLDREITKLHLNDTSVYSGSTEKAFLTQCHRLNALWVSIGKIAKLDNRLIKRLKLDTPSCPVFYSLIKTHKLSNGGESSVNASDYKIRPIISCVGGPTDRISWFLNKIVGQLLRYVPSHLPNTNEFLDRLRSCKLQENCVIESFDVTALYTNVNNNEALQAVSEMLDEHEAEVVTFGLSKVHIMALIKECLSCNIFKWSGKYFSQNRGLAMGVLEVFERHTRERFANLTNAQWEGLREIRRRVADGEIRLSVSDKGGEFVVLPRSLDREITKLHLNDTSVYSGSTEKAFLTQCHRLNALWVSIGKIAKLDNRLIKRLKLDTPSCPVFYSLIKTHKLSNGGESSVNASDYKIRPIISCVGGPTDRISWFLNKIVGQLLRYVPSHLPNTNEFLDRLRSCKLQENCVIESFDVTALYTNVNNNEALQAVSEMLDEHEAEVVTFGLSKVHIMALIKECLSCNIFKWSGKYFSQNRGLAMGQRLAPVLAICFMSRIERPVLARMPTLYCRYIDDCCVITSTQHEMDELFDILNRQSQYIKFTREVPHAGWLPYLNTQINISSGRYNVKWYRKNSSKNILLHAMSAHPGAVKCAVIRNMYKTATGVCTGEVELEESRKLASEIARMNGYGTQHGRSGLKRHFPGNPENMVHLRLPFISDKISAEIRQCIARADSADSVVLINLPGDNIKRQLVRNRLYDRACSTDNCVICPFGKVGDCTQRGTVYQLRCSVCDEIYIGETGRMLGIRVKEHLAGKRRGSLLTPLGRHRLEGHQGNDFDIECKILAYENEIGARKILEALHIRTKNPGLNNRNECLTITSELLPFIPFCGL</sequence>
<dbReference type="PANTHER" id="PTHR21301:SF10">
    <property type="entry name" value="REVERSE TRANSCRIPTASE DOMAIN-CONTAINING PROTEIN"/>
    <property type="match status" value="1"/>
</dbReference>
<keyword evidence="3" id="KW-1185">Reference proteome</keyword>
<dbReference type="PROSITE" id="PS50878">
    <property type="entry name" value="RT_POL"/>
    <property type="match status" value="1"/>
</dbReference>
<dbReference type="InterPro" id="IPR000305">
    <property type="entry name" value="GIY-YIG_endonuc"/>
</dbReference>
<feature type="domain" description="Reverse transcriptase" evidence="2">
    <location>
        <begin position="414"/>
        <end position="648"/>
    </location>
</feature>